<sequence length="77" mass="8186">MRSLPSIPMDSGSSGSELKGSPMTTLISGRRSTSDRTAVDLPVPRSPIIITPPIFGSMTFSMRHSFISSCPTMAEKG</sequence>
<evidence type="ECO:0000313" key="3">
    <source>
        <dbReference type="Proteomes" id="UP000639772"/>
    </source>
</evidence>
<feature type="compositionally biased region" description="Polar residues" evidence="1">
    <location>
        <begin position="11"/>
        <end position="31"/>
    </location>
</feature>
<dbReference type="AlphaFoldDB" id="A0A835V6H3"/>
<dbReference type="Proteomes" id="UP000639772">
    <property type="component" value="Unassembled WGS sequence"/>
</dbReference>
<dbReference type="EMBL" id="JADCNM010000004">
    <property type="protein sequence ID" value="KAG0486458.1"/>
    <property type="molecule type" value="Genomic_DNA"/>
</dbReference>
<evidence type="ECO:0000256" key="1">
    <source>
        <dbReference type="SAM" id="MobiDB-lite"/>
    </source>
</evidence>
<name>A0A835V6H3_VANPL</name>
<organism evidence="2 3">
    <name type="scientific">Vanilla planifolia</name>
    <name type="common">Vanilla</name>
    <dbReference type="NCBI Taxonomy" id="51239"/>
    <lineage>
        <taxon>Eukaryota</taxon>
        <taxon>Viridiplantae</taxon>
        <taxon>Streptophyta</taxon>
        <taxon>Embryophyta</taxon>
        <taxon>Tracheophyta</taxon>
        <taxon>Spermatophyta</taxon>
        <taxon>Magnoliopsida</taxon>
        <taxon>Liliopsida</taxon>
        <taxon>Asparagales</taxon>
        <taxon>Orchidaceae</taxon>
        <taxon>Vanilloideae</taxon>
        <taxon>Vanilleae</taxon>
        <taxon>Vanilla</taxon>
    </lineage>
</organism>
<protein>
    <submittedName>
        <fullName evidence="2">Uncharacterized protein</fullName>
    </submittedName>
</protein>
<reference evidence="2 3" key="1">
    <citation type="journal article" date="2020" name="Nat. Food">
        <title>A phased Vanilla planifolia genome enables genetic improvement of flavour and production.</title>
        <authorList>
            <person name="Hasing T."/>
            <person name="Tang H."/>
            <person name="Brym M."/>
            <person name="Khazi F."/>
            <person name="Huang T."/>
            <person name="Chambers A.H."/>
        </authorList>
    </citation>
    <scope>NUCLEOTIDE SEQUENCE [LARGE SCALE GENOMIC DNA]</scope>
    <source>
        <tissue evidence="2">Leaf</tissue>
    </source>
</reference>
<evidence type="ECO:0000313" key="2">
    <source>
        <dbReference type="EMBL" id="KAG0486458.1"/>
    </source>
</evidence>
<proteinExistence type="predicted"/>
<accession>A0A835V6H3</accession>
<feature type="region of interest" description="Disordered" evidence="1">
    <location>
        <begin position="1"/>
        <end position="40"/>
    </location>
</feature>
<comment type="caution">
    <text evidence="2">The sequence shown here is derived from an EMBL/GenBank/DDBJ whole genome shotgun (WGS) entry which is preliminary data.</text>
</comment>
<gene>
    <name evidence="2" type="ORF">HPP92_008553</name>
</gene>